<organism evidence="6 7">
    <name type="scientific">Brooklawnia cerclae</name>
    <dbReference type="NCBI Taxonomy" id="349934"/>
    <lineage>
        <taxon>Bacteria</taxon>
        <taxon>Bacillati</taxon>
        <taxon>Actinomycetota</taxon>
        <taxon>Actinomycetes</taxon>
        <taxon>Propionibacteriales</taxon>
        <taxon>Propionibacteriaceae</taxon>
        <taxon>Brooklawnia</taxon>
    </lineage>
</organism>
<accession>A0ABX0SDE3</accession>
<feature type="compositionally biased region" description="Low complexity" evidence="5">
    <location>
        <begin position="150"/>
        <end position="160"/>
    </location>
</feature>
<comment type="caution">
    <text evidence="6">The sequence shown here is derived from an EMBL/GenBank/DDBJ whole genome shotgun (WGS) entry which is preliminary data.</text>
</comment>
<dbReference type="Proteomes" id="UP000749311">
    <property type="component" value="Unassembled WGS sequence"/>
</dbReference>
<evidence type="ECO:0000256" key="4">
    <source>
        <dbReference type="ARBA" id="ARBA00023136"/>
    </source>
</evidence>
<evidence type="ECO:0000313" key="7">
    <source>
        <dbReference type="Proteomes" id="UP000749311"/>
    </source>
</evidence>
<evidence type="ECO:0000256" key="5">
    <source>
        <dbReference type="SAM" id="MobiDB-lite"/>
    </source>
</evidence>
<proteinExistence type="predicted"/>
<keyword evidence="2" id="KW-0812">Transmembrane</keyword>
<keyword evidence="7" id="KW-1185">Reference proteome</keyword>
<keyword evidence="4" id="KW-0472">Membrane</keyword>
<dbReference type="InterPro" id="IPR032808">
    <property type="entry name" value="DoxX"/>
</dbReference>
<comment type="subcellular location">
    <subcellularLocation>
        <location evidence="1">Membrane</location>
        <topology evidence="1">Multi-pass membrane protein</topology>
    </subcellularLocation>
</comment>
<dbReference type="Pfam" id="PF07681">
    <property type="entry name" value="DoxX"/>
    <property type="match status" value="1"/>
</dbReference>
<keyword evidence="3" id="KW-1133">Transmembrane helix</keyword>
<name>A0ABX0SDE3_9ACTN</name>
<gene>
    <name evidence="6" type="ORF">FB473_001050</name>
</gene>
<feature type="region of interest" description="Disordered" evidence="5">
    <location>
        <begin position="146"/>
        <end position="179"/>
    </location>
</feature>
<evidence type="ECO:0000256" key="3">
    <source>
        <dbReference type="ARBA" id="ARBA00022989"/>
    </source>
</evidence>
<feature type="compositionally biased region" description="Basic residues" evidence="5">
    <location>
        <begin position="161"/>
        <end position="173"/>
    </location>
</feature>
<sequence length="195" mass="20514">MSLLRFAGRVLYSAFFVADGYQLLTKPDQHADELGPTVDRVVPAVQSVLPPDAADRVPEDLRTWTRLLGIAQIVGGIAYATGFARRPGAVLLTVATVPRVVSAAGSRDSADILTSAALLGAGVVATQDTNGRPGLRWRAQQSRAAIEGRASSASKSAGKQAGRRARALKRAAKRASAAPEKIVKKVNHQVKGVLN</sequence>
<evidence type="ECO:0000256" key="2">
    <source>
        <dbReference type="ARBA" id="ARBA00022692"/>
    </source>
</evidence>
<evidence type="ECO:0000256" key="1">
    <source>
        <dbReference type="ARBA" id="ARBA00004141"/>
    </source>
</evidence>
<evidence type="ECO:0000313" key="6">
    <source>
        <dbReference type="EMBL" id="NIH56405.1"/>
    </source>
</evidence>
<protein>
    <submittedName>
        <fullName evidence="6">Membrane protein YphA (DoxX/SURF4 family)</fullName>
    </submittedName>
</protein>
<dbReference type="EMBL" id="JAAMOZ010000001">
    <property type="protein sequence ID" value="NIH56405.1"/>
    <property type="molecule type" value="Genomic_DNA"/>
</dbReference>
<dbReference type="RefSeq" id="WP_167165411.1">
    <property type="nucleotide sequence ID" value="NZ_BAAAOO010000003.1"/>
</dbReference>
<reference evidence="6 7" key="1">
    <citation type="submission" date="2020-02" db="EMBL/GenBank/DDBJ databases">
        <title>Sequencing the genomes of 1000 actinobacteria strains.</title>
        <authorList>
            <person name="Klenk H.-P."/>
        </authorList>
    </citation>
    <scope>NUCLEOTIDE SEQUENCE [LARGE SCALE GENOMIC DNA]</scope>
    <source>
        <strain evidence="6 7">DSM 19609</strain>
    </source>
</reference>